<dbReference type="AlphaFoldDB" id="A0A4Y7R8V7"/>
<protein>
    <submittedName>
        <fullName evidence="1">Uncharacterized protein</fullName>
    </submittedName>
</protein>
<evidence type="ECO:0000313" key="1">
    <source>
        <dbReference type="EMBL" id="TEB05398.1"/>
    </source>
</evidence>
<proteinExistence type="predicted"/>
<accession>A0A4Y7R8V7</accession>
<dbReference type="EMBL" id="QFGA01000002">
    <property type="protein sequence ID" value="TEB05398.1"/>
    <property type="molecule type" value="Genomic_DNA"/>
</dbReference>
<sequence>MLSANIVNSFSNTTTEETSPPFQIQAGFYSNLVEICLSYFSFAEASMIAIVKSTALSGLDGQIVEVEVDVSSGLPSFEIVGLYS</sequence>
<gene>
    <name evidence="1" type="ORF">Psch_02439</name>
</gene>
<organism evidence="1 2">
    <name type="scientific">Pelotomaculum schinkii</name>
    <dbReference type="NCBI Taxonomy" id="78350"/>
    <lineage>
        <taxon>Bacteria</taxon>
        <taxon>Bacillati</taxon>
        <taxon>Bacillota</taxon>
        <taxon>Clostridia</taxon>
        <taxon>Eubacteriales</taxon>
        <taxon>Desulfotomaculaceae</taxon>
        <taxon>Pelotomaculum</taxon>
    </lineage>
</organism>
<evidence type="ECO:0000313" key="2">
    <source>
        <dbReference type="Proteomes" id="UP000298324"/>
    </source>
</evidence>
<dbReference type="Proteomes" id="UP000298324">
    <property type="component" value="Unassembled WGS sequence"/>
</dbReference>
<keyword evidence="2" id="KW-1185">Reference proteome</keyword>
<reference evidence="1 2" key="1">
    <citation type="journal article" date="2018" name="Environ. Microbiol.">
        <title>Novel energy conservation strategies and behaviour of Pelotomaculum schinkii driving syntrophic propionate catabolism.</title>
        <authorList>
            <person name="Hidalgo-Ahumada C.A.P."/>
            <person name="Nobu M.K."/>
            <person name="Narihiro T."/>
            <person name="Tamaki H."/>
            <person name="Liu W.T."/>
            <person name="Kamagata Y."/>
            <person name="Stams A.J.M."/>
            <person name="Imachi H."/>
            <person name="Sousa D.Z."/>
        </authorList>
    </citation>
    <scope>NUCLEOTIDE SEQUENCE [LARGE SCALE GENOMIC DNA]</scope>
    <source>
        <strain evidence="1 2">HH</strain>
    </source>
</reference>
<name>A0A4Y7R8V7_9FIRM</name>
<comment type="caution">
    <text evidence="1">The sequence shown here is derived from an EMBL/GenBank/DDBJ whole genome shotgun (WGS) entry which is preliminary data.</text>
</comment>